<sequence length="349" mass="38368">MKLIQQKTAITGMLIALNISASASVDFIEQVDLDSGLIYQVYVAGPEEPGSKNGEQISPMPVGPSGSTYALYAKGLEPDETIYLLDEKYVAAYTPEATITITSEDPHLTPRTRADEPFTVDVNVKGLLTPGEGVPEAALNVYFEQSTLKYDDVLDRAPTDGTAEEVLNDDFFIVENSDLQRTGMTKLTSPVFFKERGEEIFRAYALPDADLDWLQIASGRIQVWPIADVEITGIDPNVKITRSLPDLTINLTDLYPDSKTTVQIYKGSQALGTTGTQIAGAEIVYNSIVPQDGQILVRNWDSYAVDDGTYTLEVITVTPFDNRAPERLAWVTFYVDRTIEMKGSVISSE</sequence>
<accession>A0AAT9FR64</accession>
<reference evidence="2" key="1">
    <citation type="submission" date="2024-07" db="EMBL/GenBank/DDBJ databases">
        <title>Complete genome sequence of Verrucomicrobiaceae bacterium NT6N.</title>
        <authorList>
            <person name="Huang C."/>
            <person name="Takami H."/>
            <person name="Hamasaki K."/>
        </authorList>
    </citation>
    <scope>NUCLEOTIDE SEQUENCE</scope>
    <source>
        <strain evidence="2">NT6N</strain>
    </source>
</reference>
<feature type="signal peptide" evidence="1">
    <location>
        <begin position="1"/>
        <end position="23"/>
    </location>
</feature>
<gene>
    <name evidence="2" type="ORF">NT6N_35560</name>
</gene>
<proteinExistence type="predicted"/>
<organism evidence="2">
    <name type="scientific">Oceaniferula spumae</name>
    <dbReference type="NCBI Taxonomy" id="2979115"/>
    <lineage>
        <taxon>Bacteria</taxon>
        <taxon>Pseudomonadati</taxon>
        <taxon>Verrucomicrobiota</taxon>
        <taxon>Verrucomicrobiia</taxon>
        <taxon>Verrucomicrobiales</taxon>
        <taxon>Verrucomicrobiaceae</taxon>
        <taxon>Oceaniferula</taxon>
    </lineage>
</organism>
<dbReference type="EMBL" id="AP026866">
    <property type="protein sequence ID" value="BDS08516.1"/>
    <property type="molecule type" value="Genomic_DNA"/>
</dbReference>
<dbReference type="KEGG" id="osu:NT6N_35560"/>
<keyword evidence="1" id="KW-0732">Signal</keyword>
<evidence type="ECO:0000313" key="2">
    <source>
        <dbReference type="EMBL" id="BDS08516.1"/>
    </source>
</evidence>
<protein>
    <submittedName>
        <fullName evidence="2">Uncharacterized protein</fullName>
    </submittedName>
</protein>
<name>A0AAT9FR64_9BACT</name>
<dbReference type="AlphaFoldDB" id="A0AAT9FR64"/>
<feature type="chain" id="PRO_5043736819" evidence="1">
    <location>
        <begin position="24"/>
        <end position="349"/>
    </location>
</feature>
<evidence type="ECO:0000256" key="1">
    <source>
        <dbReference type="SAM" id="SignalP"/>
    </source>
</evidence>